<sequence>MKRIHLFEFEDFAWFPNWIRICLTRLMVVMHHILGTNQNLAGLIRKALQASSRPAIIDLCSGSGGAMIEVTRILKTDQELRNLTLTLTDLYPNKELAAKVNQESGDQISYITTPIDATNVPTDLIGVRTMICSFHHMTPAMGRSILQNAVVSKQPICIYEISDNSFPILLWWIALPLNFIMTFFITPFVRPLTWQQLIFTYLIPIIPFFFAWDGAVSNARTYTMNDLDILLEGLETENYKWEKGIIAGKAKSSYLLGIPVES</sequence>
<keyword evidence="1" id="KW-0472">Membrane</keyword>
<comment type="caution">
    <text evidence="2">The sequence shown here is derived from an EMBL/GenBank/DDBJ whole genome shotgun (WGS) entry which is preliminary data.</text>
</comment>
<organism evidence="2 3">
    <name type="scientific">Adhaeribacter terrigena</name>
    <dbReference type="NCBI Taxonomy" id="2793070"/>
    <lineage>
        <taxon>Bacteria</taxon>
        <taxon>Pseudomonadati</taxon>
        <taxon>Bacteroidota</taxon>
        <taxon>Cytophagia</taxon>
        <taxon>Cytophagales</taxon>
        <taxon>Hymenobacteraceae</taxon>
        <taxon>Adhaeribacter</taxon>
    </lineage>
</organism>
<name>A0ABS1BYK1_9BACT</name>
<dbReference type="Proteomes" id="UP000644147">
    <property type="component" value="Unassembled WGS sequence"/>
</dbReference>
<evidence type="ECO:0000256" key="1">
    <source>
        <dbReference type="SAM" id="Phobius"/>
    </source>
</evidence>
<evidence type="ECO:0008006" key="4">
    <source>
        <dbReference type="Google" id="ProtNLM"/>
    </source>
</evidence>
<feature type="transmembrane region" description="Helical" evidence="1">
    <location>
        <begin position="168"/>
        <end position="188"/>
    </location>
</feature>
<accession>A0ABS1BYK1</accession>
<reference evidence="2 3" key="1">
    <citation type="submission" date="2020-12" db="EMBL/GenBank/DDBJ databases">
        <title>Bacterial novel species Adhaeribacter sp. BT258 isolated from soil.</title>
        <authorList>
            <person name="Jung H.-Y."/>
        </authorList>
    </citation>
    <scope>NUCLEOTIDE SEQUENCE [LARGE SCALE GENOMIC DNA]</scope>
    <source>
        <strain evidence="2 3">BT258</strain>
    </source>
</reference>
<protein>
    <recommendedName>
        <fullName evidence="4">Methyltransferase domain-containing protein</fullName>
    </recommendedName>
</protein>
<proteinExistence type="predicted"/>
<dbReference type="EMBL" id="JAEHFX010000002">
    <property type="protein sequence ID" value="MBK0402221.1"/>
    <property type="molecule type" value="Genomic_DNA"/>
</dbReference>
<dbReference type="RefSeq" id="WP_200504934.1">
    <property type="nucleotide sequence ID" value="NZ_JAEHFX010000002.1"/>
</dbReference>
<keyword evidence="1" id="KW-1133">Transmembrane helix</keyword>
<feature type="transmembrane region" description="Helical" evidence="1">
    <location>
        <begin position="194"/>
        <end position="212"/>
    </location>
</feature>
<keyword evidence="3" id="KW-1185">Reference proteome</keyword>
<gene>
    <name evidence="2" type="ORF">I5M27_04450</name>
</gene>
<keyword evidence="1" id="KW-0812">Transmembrane</keyword>
<evidence type="ECO:0000313" key="2">
    <source>
        <dbReference type="EMBL" id="MBK0402221.1"/>
    </source>
</evidence>
<evidence type="ECO:0000313" key="3">
    <source>
        <dbReference type="Proteomes" id="UP000644147"/>
    </source>
</evidence>